<feature type="compositionally biased region" description="Basic and acidic residues" evidence="1">
    <location>
        <begin position="238"/>
        <end position="256"/>
    </location>
</feature>
<keyword evidence="2" id="KW-1185">Reference proteome</keyword>
<evidence type="ECO:0000313" key="3">
    <source>
        <dbReference type="WBParaSite" id="nRc.2.0.1.t30240-RA"/>
    </source>
</evidence>
<reference evidence="3" key="1">
    <citation type="submission" date="2022-11" db="UniProtKB">
        <authorList>
            <consortium name="WormBaseParasite"/>
        </authorList>
    </citation>
    <scope>IDENTIFICATION</scope>
</reference>
<evidence type="ECO:0000313" key="2">
    <source>
        <dbReference type="Proteomes" id="UP000887565"/>
    </source>
</evidence>
<dbReference type="WBParaSite" id="nRc.2.0.1.t30240-RA">
    <property type="protein sequence ID" value="nRc.2.0.1.t30240-RA"/>
    <property type="gene ID" value="nRc.2.0.1.g30240"/>
</dbReference>
<feature type="region of interest" description="Disordered" evidence="1">
    <location>
        <begin position="108"/>
        <end position="132"/>
    </location>
</feature>
<proteinExistence type="predicted"/>
<feature type="compositionally biased region" description="Basic and acidic residues" evidence="1">
    <location>
        <begin position="423"/>
        <end position="435"/>
    </location>
</feature>
<feature type="compositionally biased region" description="Basic residues" evidence="1">
    <location>
        <begin position="370"/>
        <end position="422"/>
    </location>
</feature>
<feature type="compositionally biased region" description="Polar residues" evidence="1">
    <location>
        <begin position="111"/>
        <end position="120"/>
    </location>
</feature>
<dbReference type="Proteomes" id="UP000887565">
    <property type="component" value="Unplaced"/>
</dbReference>
<feature type="region of interest" description="Disordered" evidence="1">
    <location>
        <begin position="303"/>
        <end position="435"/>
    </location>
</feature>
<protein>
    <submittedName>
        <fullName evidence="3">Uncharacterized protein</fullName>
    </submittedName>
</protein>
<sequence>MTSTVTYSRKQTRRRKQGMATILNDQQTPQEPNLAVVLEHLNDLCSFNELQGRAGEVDLSTLIHRMENSFEDWTKDYPAKGERRRIIVELLENGQKQNLCTNVGGDLWRNGPSTDDTASYKSLEKGTASTRDRKLLTQPSTEPTRSLLVVQTSPAIESKPRRRSAGGVSCEKCNKPCEKEVQELKDKNYDLDCLYCALKALYEKKDAQELEKARLLSLEEVERREREQKATDLALAQKAHEESRKSSPPKVEREKPALSSCPECRKRAQSGGKKLYTLEEALEMLRQFGENDEKKMTVEEMESMMATSMQKERQKELSQQSIMVYGKPSPPPKTVNPEKTASPANFPTAAFHQHEVAANSAQDEHEAKERRRKARRSKSAKKSKSSSKKSSEKKKKKKQKQKSSKKTSSKKGSSKKGKKSKMKERQEKKKSLDTR</sequence>
<evidence type="ECO:0000256" key="1">
    <source>
        <dbReference type="SAM" id="MobiDB-lite"/>
    </source>
</evidence>
<dbReference type="AlphaFoldDB" id="A0A915JV32"/>
<feature type="region of interest" description="Disordered" evidence="1">
    <location>
        <begin position="222"/>
        <end position="272"/>
    </location>
</feature>
<organism evidence="2 3">
    <name type="scientific">Romanomermis culicivorax</name>
    <name type="common">Nematode worm</name>
    <dbReference type="NCBI Taxonomy" id="13658"/>
    <lineage>
        <taxon>Eukaryota</taxon>
        <taxon>Metazoa</taxon>
        <taxon>Ecdysozoa</taxon>
        <taxon>Nematoda</taxon>
        <taxon>Enoplea</taxon>
        <taxon>Dorylaimia</taxon>
        <taxon>Mermithida</taxon>
        <taxon>Mermithoidea</taxon>
        <taxon>Mermithidae</taxon>
        <taxon>Romanomermis</taxon>
    </lineage>
</organism>
<accession>A0A915JV32</accession>
<name>A0A915JV32_ROMCU</name>